<gene>
    <name evidence="1" type="ORF">F3J40_08285</name>
</gene>
<dbReference type="Proteomes" id="UP001515683">
    <property type="component" value="Unassembled WGS sequence"/>
</dbReference>
<evidence type="ECO:0000313" key="1">
    <source>
        <dbReference type="EMBL" id="NIF21591.1"/>
    </source>
</evidence>
<proteinExistence type="predicted"/>
<evidence type="ECO:0008006" key="3">
    <source>
        <dbReference type="Google" id="ProtNLM"/>
    </source>
</evidence>
<name>A0ABX0R8C7_9GAMM</name>
<dbReference type="EMBL" id="VWXF01000002">
    <property type="protein sequence ID" value="NIF21591.1"/>
    <property type="molecule type" value="Genomic_DNA"/>
</dbReference>
<reference evidence="1 2" key="1">
    <citation type="journal article" date="2019" name="bioRxiv">
        <title>Bacteria contribute to plant secondary compound degradation in a generalist herbivore system.</title>
        <authorList>
            <person name="Francoeur C.B."/>
            <person name="Khadempour L."/>
            <person name="Moreira-Soto R.D."/>
            <person name="Gotting K."/>
            <person name="Book A.J."/>
            <person name="Pinto-Tomas A.A."/>
            <person name="Keefover-Ring K."/>
            <person name="Currie C.R."/>
        </authorList>
    </citation>
    <scope>NUCLEOTIDE SEQUENCE [LARGE SCALE GENOMIC DNA]</scope>
    <source>
        <strain evidence="1">Acro-835</strain>
    </source>
</reference>
<dbReference type="SUPFAM" id="SSF56436">
    <property type="entry name" value="C-type lectin-like"/>
    <property type="match status" value="1"/>
</dbReference>
<keyword evidence="2" id="KW-1185">Reference proteome</keyword>
<dbReference type="RefSeq" id="WP_167013601.1">
    <property type="nucleotide sequence ID" value="NZ_VWXF01000002.1"/>
</dbReference>
<protein>
    <recommendedName>
        <fullName evidence="3">Sulfatase-modifying factor enzyme domain-containing protein</fullName>
    </recommendedName>
</protein>
<evidence type="ECO:0000313" key="2">
    <source>
        <dbReference type="Proteomes" id="UP001515683"/>
    </source>
</evidence>
<dbReference type="InterPro" id="IPR016187">
    <property type="entry name" value="CTDL_fold"/>
</dbReference>
<dbReference type="InterPro" id="IPR042095">
    <property type="entry name" value="SUMF_sf"/>
</dbReference>
<accession>A0ABX0R8C7</accession>
<dbReference type="Gene3D" id="3.90.1580.10">
    <property type="entry name" value="paralog of FGE (formylglycine-generating enzyme)"/>
    <property type="match status" value="1"/>
</dbReference>
<comment type="caution">
    <text evidence="1">The sequence shown here is derived from an EMBL/GenBank/DDBJ whole genome shotgun (WGS) entry which is preliminary data.</text>
</comment>
<sequence length="366" mass="39456">MLTIINKDALRAKVEAESGGQRTVLYTRSGQPSYMFVVPAFSMEAVATGLGKQRHPAFTVKEKAIAEFFYGCYPGSIHNGELLSLPHQRPASQGSLTAFQQSVKKNGRGWHLSTNAEWCALMFLCRYSGYAEVGNTDYGCSHAEPAQKGLRISGNTGENSGNPVTLTASGPVEWHHDGTLSGISDLCGNLWEWQTGARLHNGEIQIIKDNDAATDLAHAEWWAIDLESGALLPPGSPATAKYDSPAALCLGNAGTPILSQDIINFNGEWGDNRNTSGLLDGPFNNIVPAQGKPVATLLQILGFFPWHREPDGDQAYLRNYGQRALLRGGAWYSGNVAGMRTLCLSHGSNHASETVGARPVWYSPVG</sequence>
<organism evidence="1 2">
    <name type="scientific">Candidatus Pantoea multigeneris</name>
    <dbReference type="NCBI Taxonomy" id="2608357"/>
    <lineage>
        <taxon>Bacteria</taxon>
        <taxon>Pseudomonadati</taxon>
        <taxon>Pseudomonadota</taxon>
        <taxon>Gammaproteobacteria</taxon>
        <taxon>Enterobacterales</taxon>
        <taxon>Erwiniaceae</taxon>
        <taxon>Pantoea</taxon>
    </lineage>
</organism>